<dbReference type="AlphaFoldDB" id="A0A8T3V3B6"/>
<proteinExistence type="predicted"/>
<accession>A0A8T3V3B6</accession>
<gene>
    <name evidence="1" type="ORF">E7Z79_01115</name>
</gene>
<evidence type="ECO:0000313" key="2">
    <source>
        <dbReference type="Proteomes" id="UP000783037"/>
    </source>
</evidence>
<sequence length="101" mass="11973">MTFERIASKLQEELIEIIKSNKELNDYEIIVYKYVFISELGIPLLEDLGVEITEDSFILYIIPDDLEFDLLRNLDDAFDRFEITFLPNSYNILKLKFKLSD</sequence>
<evidence type="ECO:0000313" key="1">
    <source>
        <dbReference type="EMBL" id="MBE6501022.1"/>
    </source>
</evidence>
<protein>
    <submittedName>
        <fullName evidence="1">Uncharacterized protein</fullName>
    </submittedName>
</protein>
<reference evidence="1" key="1">
    <citation type="submission" date="2019-04" db="EMBL/GenBank/DDBJ databases">
        <title>Evolution of Biomass-Degrading Anaerobic Consortia Revealed by Metagenomics.</title>
        <authorList>
            <person name="Peng X."/>
        </authorList>
    </citation>
    <scope>NUCLEOTIDE SEQUENCE</scope>
    <source>
        <strain evidence="1">SIG18</strain>
    </source>
</reference>
<dbReference type="RefSeq" id="WP_303738141.1">
    <property type="nucleotide sequence ID" value="NZ_SUTK01000003.1"/>
</dbReference>
<dbReference type="EMBL" id="SUTK01000003">
    <property type="protein sequence ID" value="MBE6501022.1"/>
    <property type="molecule type" value="Genomic_DNA"/>
</dbReference>
<comment type="caution">
    <text evidence="1">The sequence shown here is derived from an EMBL/GenBank/DDBJ whole genome shotgun (WGS) entry which is preliminary data.</text>
</comment>
<organism evidence="1 2">
    <name type="scientific">Methanobrevibacter thaueri</name>
    <dbReference type="NCBI Taxonomy" id="190975"/>
    <lineage>
        <taxon>Archaea</taxon>
        <taxon>Methanobacteriati</taxon>
        <taxon>Methanobacteriota</taxon>
        <taxon>Methanomada group</taxon>
        <taxon>Methanobacteria</taxon>
        <taxon>Methanobacteriales</taxon>
        <taxon>Methanobacteriaceae</taxon>
        <taxon>Methanobrevibacter</taxon>
    </lineage>
</organism>
<name>A0A8T3V3B6_9EURY</name>
<dbReference type="Proteomes" id="UP000783037">
    <property type="component" value="Unassembled WGS sequence"/>
</dbReference>